<keyword evidence="2" id="KW-1283">Bacterial microcompartment</keyword>
<gene>
    <name evidence="5" type="ORF">SAMN05660297_01826</name>
</gene>
<dbReference type="SUPFAM" id="SSF143414">
    <property type="entry name" value="CcmK-like"/>
    <property type="match status" value="1"/>
</dbReference>
<organism evidence="5 6">
    <name type="scientific">Natronincola peptidivorans</name>
    <dbReference type="NCBI Taxonomy" id="426128"/>
    <lineage>
        <taxon>Bacteria</taxon>
        <taxon>Bacillati</taxon>
        <taxon>Bacillota</taxon>
        <taxon>Clostridia</taxon>
        <taxon>Peptostreptococcales</taxon>
        <taxon>Natronincolaceae</taxon>
        <taxon>Natronincola</taxon>
    </lineage>
</organism>
<dbReference type="STRING" id="426128.SAMN05660297_01826"/>
<dbReference type="InterPro" id="IPR037233">
    <property type="entry name" value="CcmK-like_sf"/>
</dbReference>
<comment type="similarity">
    <text evidence="3">Belongs to the bacterial microcompartments protein family.</text>
</comment>
<evidence type="ECO:0000256" key="1">
    <source>
        <dbReference type="ARBA" id="ARBA00024322"/>
    </source>
</evidence>
<dbReference type="PANTHER" id="PTHR33941:SF11">
    <property type="entry name" value="BACTERIAL MICROCOMPARTMENT SHELL PROTEIN PDUJ"/>
    <property type="match status" value="1"/>
</dbReference>
<evidence type="ECO:0000313" key="6">
    <source>
        <dbReference type="Proteomes" id="UP000199568"/>
    </source>
</evidence>
<dbReference type="SMART" id="SM00877">
    <property type="entry name" value="BMC"/>
    <property type="match status" value="1"/>
</dbReference>
<dbReference type="OrthoDB" id="9812608at2"/>
<dbReference type="PANTHER" id="PTHR33941">
    <property type="entry name" value="PROPANEDIOL UTILIZATION PROTEIN PDUA"/>
    <property type="match status" value="1"/>
</dbReference>
<reference evidence="5 6" key="1">
    <citation type="submission" date="2016-10" db="EMBL/GenBank/DDBJ databases">
        <authorList>
            <person name="de Groot N.N."/>
        </authorList>
    </citation>
    <scope>NUCLEOTIDE SEQUENCE [LARGE SCALE GENOMIC DNA]</scope>
    <source>
        <strain evidence="5 6">DSM 18979</strain>
    </source>
</reference>
<dbReference type="Proteomes" id="UP000199568">
    <property type="component" value="Unassembled WGS sequence"/>
</dbReference>
<dbReference type="AlphaFoldDB" id="A0A1I0CZ10"/>
<dbReference type="InterPro" id="IPR044872">
    <property type="entry name" value="CcmK/CsoS1_BMC"/>
</dbReference>
<dbReference type="Gene3D" id="3.30.70.1710">
    <property type="match status" value="1"/>
</dbReference>
<dbReference type="CDD" id="cd06169">
    <property type="entry name" value="BMC"/>
    <property type="match status" value="1"/>
</dbReference>
<dbReference type="InterPro" id="IPR000249">
    <property type="entry name" value="BMC_dom"/>
</dbReference>
<protein>
    <submittedName>
        <fullName evidence="5">BMC domain-containing protein</fullName>
    </submittedName>
</protein>
<feature type="domain" description="BMC" evidence="4">
    <location>
        <begin position="4"/>
        <end position="89"/>
    </location>
</feature>
<comment type="subcellular location">
    <subcellularLocation>
        <location evidence="1">Bacterial microcompartment</location>
    </subcellularLocation>
</comment>
<evidence type="ECO:0000313" key="5">
    <source>
        <dbReference type="EMBL" id="SET24896.1"/>
    </source>
</evidence>
<dbReference type="RefSeq" id="WP_090442605.1">
    <property type="nucleotide sequence ID" value="NZ_FOHU01000006.1"/>
</dbReference>
<name>A0A1I0CZ10_9FIRM</name>
<evidence type="ECO:0000259" key="4">
    <source>
        <dbReference type="PROSITE" id="PS51930"/>
    </source>
</evidence>
<evidence type="ECO:0000256" key="2">
    <source>
        <dbReference type="ARBA" id="ARBA00024446"/>
    </source>
</evidence>
<evidence type="ECO:0000256" key="3">
    <source>
        <dbReference type="PROSITE-ProRule" id="PRU01278"/>
    </source>
</evidence>
<dbReference type="EMBL" id="FOHU01000006">
    <property type="protein sequence ID" value="SET24896.1"/>
    <property type="molecule type" value="Genomic_DNA"/>
</dbReference>
<dbReference type="GO" id="GO:0031469">
    <property type="term" value="C:bacterial microcompartment"/>
    <property type="evidence" value="ECO:0007669"/>
    <property type="project" value="UniProtKB-SubCell"/>
</dbReference>
<dbReference type="InterPro" id="IPR050575">
    <property type="entry name" value="BMC_shell"/>
</dbReference>
<dbReference type="PROSITE" id="PS51930">
    <property type="entry name" value="BMC_2"/>
    <property type="match status" value="1"/>
</dbReference>
<accession>A0A1I0CZ10</accession>
<keyword evidence="6" id="KW-1185">Reference proteome</keyword>
<sequence length="103" mass="10761">MTQAIGIIEIQSLTAALEALDSMLKAADIKYLTSEKKLGGRLVTIIVEGSVSDVIAAIEAGKAKGGAIGKVVAAECIAAPHQEIMKFLKPQETRGNLKKGAEK</sequence>
<dbReference type="Pfam" id="PF00936">
    <property type="entry name" value="BMC"/>
    <property type="match status" value="1"/>
</dbReference>
<proteinExistence type="inferred from homology"/>